<dbReference type="EMBL" id="BRVP01000002">
    <property type="protein sequence ID" value="GLB51324.1"/>
    <property type="molecule type" value="Genomic_DNA"/>
</dbReference>
<evidence type="ECO:0008006" key="7">
    <source>
        <dbReference type="Google" id="ProtNLM"/>
    </source>
</evidence>
<feature type="chain" id="PRO_5040817702" description="LruC domain-containing protein" evidence="2">
    <location>
        <begin position="18"/>
        <end position="653"/>
    </location>
</feature>
<organism evidence="5 6">
    <name type="scientific">Neptunitalea chrysea</name>
    <dbReference type="NCBI Taxonomy" id="1647581"/>
    <lineage>
        <taxon>Bacteria</taxon>
        <taxon>Pseudomonadati</taxon>
        <taxon>Bacteroidota</taxon>
        <taxon>Flavobacteriia</taxon>
        <taxon>Flavobacteriales</taxon>
        <taxon>Flavobacteriaceae</taxon>
        <taxon>Neptunitalea</taxon>
    </lineage>
</organism>
<proteinExistence type="predicted"/>
<feature type="signal peptide" evidence="2">
    <location>
        <begin position="1"/>
        <end position="17"/>
    </location>
</feature>
<dbReference type="Pfam" id="PF16130">
    <property type="entry name" value="DUF4842"/>
    <property type="match status" value="1"/>
</dbReference>
<accession>A0A9W6B2X0</accession>
<protein>
    <recommendedName>
        <fullName evidence="7">LruC domain-containing protein</fullName>
    </recommendedName>
</protein>
<evidence type="ECO:0000313" key="6">
    <source>
        <dbReference type="Proteomes" id="UP001143545"/>
    </source>
</evidence>
<feature type="domain" description="DUF4114" evidence="3">
    <location>
        <begin position="297"/>
        <end position="380"/>
    </location>
</feature>
<name>A0A9W6B2X0_9FLAO</name>
<dbReference type="Pfam" id="PF13448">
    <property type="entry name" value="DUF4114"/>
    <property type="match status" value="1"/>
</dbReference>
<evidence type="ECO:0000256" key="2">
    <source>
        <dbReference type="SAM" id="SignalP"/>
    </source>
</evidence>
<keyword evidence="6" id="KW-1185">Reference proteome</keyword>
<evidence type="ECO:0000259" key="4">
    <source>
        <dbReference type="Pfam" id="PF16130"/>
    </source>
</evidence>
<evidence type="ECO:0000259" key="3">
    <source>
        <dbReference type="Pfam" id="PF13448"/>
    </source>
</evidence>
<comment type="caution">
    <text evidence="5">The sequence shown here is derived from an EMBL/GenBank/DDBJ whole genome shotgun (WGS) entry which is preliminary data.</text>
</comment>
<dbReference type="PROSITE" id="PS51257">
    <property type="entry name" value="PROKAR_LIPOPROTEIN"/>
    <property type="match status" value="1"/>
</dbReference>
<reference evidence="5" key="1">
    <citation type="submission" date="2022-07" db="EMBL/GenBank/DDBJ databases">
        <title>Taxonomy of Novel Oxalotrophic and Methylotrophic Bacteria.</title>
        <authorList>
            <person name="Sahin N."/>
            <person name="Tani A."/>
        </authorList>
    </citation>
    <scope>NUCLEOTIDE SEQUENCE</scope>
    <source>
        <strain evidence="5">AM327</strain>
    </source>
</reference>
<dbReference type="AlphaFoldDB" id="A0A9W6B2X0"/>
<feature type="domain" description="DUF4842" evidence="4">
    <location>
        <begin position="463"/>
        <end position="651"/>
    </location>
</feature>
<sequence>MKSLIKVTILVVALAFAGCAEKELDTTDNNVVTDGPMEGLNVEDSFSYETTKQISVNLSVPDFLNNAVFSIYGKTGTRDSIYIGRASFENESFNRELTVSAATDSILIYSDYIGLTKDVRIGLTSDNITFDYANYYQDQTSERVINTETYQQKGSIPEGTGNVEGTNTVVYNYLSSYTYSGKPTTMASNDALDNSLLDDINSSLPEGHNGGIPNTHPEYLAGKETEIILVEDAEVWITFVSEGAGYRNSLGFYTYTLGQEPTSADDIQMHNIVFPNCSMIGSGGSLVPGNRVYLGFFPANTVISWFLVTNGWSGFNVKNYAQIYYANPDFNPEATGYKDHIVLLQDPARDLNIFGFEDLYRGTGGSDDDFNDAVFYVKSNPVTAISNENVAVLTAANDTDGDGINDAVDEYPDDINKAFNNYYPANDLPGTLAFEDLWPSQGDYDFNDVVTSYHYNLITNGSNKVTEMTASYTIEHIGASFHNGLAFVLPIDPSLVASVTGSELTGGYETTASNGTESGTAANETVIYVSGNVLNKTGDTITVTVNFNTPITISNLGVAPYNTFLIVNGDRTREVHLPDLEPTSKAQSLGTSDDDSDASTGRYYKTTQNLPWALNIFDVFTPSAEKTPITETYPSFKTWVNSSGTSELEWYKN</sequence>
<keyword evidence="2" id="KW-0732">Signal</keyword>
<gene>
    <name evidence="5" type="ORF">NBRC110019_03630</name>
</gene>
<dbReference type="InterPro" id="IPR025193">
    <property type="entry name" value="DUF4114"/>
</dbReference>
<evidence type="ECO:0000313" key="5">
    <source>
        <dbReference type="EMBL" id="GLB51324.1"/>
    </source>
</evidence>
<dbReference type="RefSeq" id="WP_281751749.1">
    <property type="nucleotide sequence ID" value="NZ_BRVP01000002.1"/>
</dbReference>
<dbReference type="NCBIfam" id="TIGR04456">
    <property type="entry name" value="LruC_dom"/>
    <property type="match status" value="1"/>
</dbReference>
<dbReference type="InterPro" id="IPR032295">
    <property type="entry name" value="DUF4842"/>
</dbReference>
<evidence type="ECO:0000256" key="1">
    <source>
        <dbReference type="SAM" id="MobiDB-lite"/>
    </source>
</evidence>
<dbReference type="InterPro" id="IPR031025">
    <property type="entry name" value="LruC_dom"/>
</dbReference>
<dbReference type="Proteomes" id="UP001143545">
    <property type="component" value="Unassembled WGS sequence"/>
</dbReference>
<feature type="region of interest" description="Disordered" evidence="1">
    <location>
        <begin position="579"/>
        <end position="602"/>
    </location>
</feature>